<dbReference type="EnsemblMetazoa" id="PPA19370.1">
    <property type="protein sequence ID" value="PPA19370.1"/>
    <property type="gene ID" value="WBGene00108924"/>
</dbReference>
<keyword evidence="2" id="KW-1185">Reference proteome</keyword>
<dbReference type="Proteomes" id="UP000005239">
    <property type="component" value="Unassembled WGS sequence"/>
</dbReference>
<accession>A0A8R1YI33</accession>
<reference evidence="1" key="2">
    <citation type="submission" date="2022-06" db="UniProtKB">
        <authorList>
            <consortium name="EnsemblMetazoa"/>
        </authorList>
    </citation>
    <scope>IDENTIFICATION</scope>
    <source>
        <strain evidence="1">PS312</strain>
    </source>
</reference>
<organism evidence="1 2">
    <name type="scientific">Pristionchus pacificus</name>
    <name type="common">Parasitic nematode worm</name>
    <dbReference type="NCBI Taxonomy" id="54126"/>
    <lineage>
        <taxon>Eukaryota</taxon>
        <taxon>Metazoa</taxon>
        <taxon>Ecdysozoa</taxon>
        <taxon>Nematoda</taxon>
        <taxon>Chromadorea</taxon>
        <taxon>Rhabditida</taxon>
        <taxon>Rhabditina</taxon>
        <taxon>Diplogasteromorpha</taxon>
        <taxon>Diplogasteroidea</taxon>
        <taxon>Neodiplogasteridae</taxon>
        <taxon>Pristionchus</taxon>
    </lineage>
</organism>
<evidence type="ECO:0000313" key="2">
    <source>
        <dbReference type="Proteomes" id="UP000005239"/>
    </source>
</evidence>
<proteinExistence type="predicted"/>
<evidence type="ECO:0000313" key="1">
    <source>
        <dbReference type="EnsemblMetazoa" id="PPA19370.1"/>
    </source>
</evidence>
<gene>
    <name evidence="1" type="primary">WBGene00108924</name>
</gene>
<dbReference type="AlphaFoldDB" id="A0A2A6B6X1"/>
<accession>A0A2A6B6X1</accession>
<reference evidence="2" key="1">
    <citation type="journal article" date="2008" name="Nat. Genet.">
        <title>The Pristionchus pacificus genome provides a unique perspective on nematode lifestyle and parasitism.</title>
        <authorList>
            <person name="Dieterich C."/>
            <person name="Clifton S.W."/>
            <person name="Schuster L.N."/>
            <person name="Chinwalla A."/>
            <person name="Delehaunty K."/>
            <person name="Dinkelacker I."/>
            <person name="Fulton L."/>
            <person name="Fulton R."/>
            <person name="Godfrey J."/>
            <person name="Minx P."/>
            <person name="Mitreva M."/>
            <person name="Roeseler W."/>
            <person name="Tian H."/>
            <person name="Witte H."/>
            <person name="Yang S.P."/>
            <person name="Wilson R.K."/>
            <person name="Sommer R.J."/>
        </authorList>
    </citation>
    <scope>NUCLEOTIDE SEQUENCE [LARGE SCALE GENOMIC DNA]</scope>
    <source>
        <strain evidence="2">PS312</strain>
    </source>
</reference>
<name>A0A2A6B6X1_PRIPA</name>
<sequence length="112" mass="13239">MVFLAVLLSHRMSLNDTCRPFRLNDTTEVCNEYMVDFRYVKIYLFCFVNLAHIIAFSRLIYVLVTPDGCRSIEYIVRVQVLNHAIASNFWFVVRIVQMNMVNTIMVEYQMSL</sequence>
<protein>
    <submittedName>
        <fullName evidence="1">Uncharacterized protein</fullName>
    </submittedName>
</protein>